<feature type="binding site" evidence="9">
    <location>
        <position position="145"/>
    </location>
    <ligand>
        <name>FAD</name>
        <dbReference type="ChEBI" id="CHEBI:57692"/>
    </ligand>
</feature>
<feature type="binding site" evidence="9">
    <location>
        <position position="137"/>
    </location>
    <ligand>
        <name>FAD</name>
        <dbReference type="ChEBI" id="CHEBI:57692"/>
    </ligand>
</feature>
<dbReference type="OrthoDB" id="432685at2759"/>
<dbReference type="GO" id="GO:0016020">
    <property type="term" value="C:membrane"/>
    <property type="evidence" value="ECO:0007669"/>
    <property type="project" value="UniProtKB-SubCell"/>
</dbReference>
<dbReference type="Proteomes" id="UP000799439">
    <property type="component" value="Unassembled WGS sequence"/>
</dbReference>
<feature type="binding site" evidence="9">
    <location>
        <position position="185"/>
    </location>
    <ligand>
        <name>FAD</name>
        <dbReference type="ChEBI" id="CHEBI:57692"/>
    </ligand>
</feature>
<feature type="binding site" evidence="9">
    <location>
        <position position="119"/>
    </location>
    <ligand>
        <name>FAD</name>
        <dbReference type="ChEBI" id="CHEBI:57692"/>
    </ligand>
</feature>
<protein>
    <submittedName>
        <fullName evidence="11">Cytochrome-b5 reductase</fullName>
    </submittedName>
</protein>
<dbReference type="Pfam" id="PF00970">
    <property type="entry name" value="FAD_binding_6"/>
    <property type="match status" value="1"/>
</dbReference>
<proteinExistence type="inferred from homology"/>
<evidence type="ECO:0000256" key="2">
    <source>
        <dbReference type="ARBA" id="ARBA00004370"/>
    </source>
</evidence>
<feature type="binding site" evidence="9">
    <location>
        <position position="135"/>
    </location>
    <ligand>
        <name>FAD</name>
        <dbReference type="ChEBI" id="CHEBI:57692"/>
    </ligand>
</feature>
<reference evidence="11" key="1">
    <citation type="journal article" date="2020" name="Stud. Mycol.">
        <title>101 Dothideomycetes genomes: a test case for predicting lifestyles and emergence of pathogens.</title>
        <authorList>
            <person name="Haridas S."/>
            <person name="Albert R."/>
            <person name="Binder M."/>
            <person name="Bloem J."/>
            <person name="Labutti K."/>
            <person name="Salamov A."/>
            <person name="Andreopoulos B."/>
            <person name="Baker S."/>
            <person name="Barry K."/>
            <person name="Bills G."/>
            <person name="Bluhm B."/>
            <person name="Cannon C."/>
            <person name="Castanera R."/>
            <person name="Culley D."/>
            <person name="Daum C."/>
            <person name="Ezra D."/>
            <person name="Gonzalez J."/>
            <person name="Henrissat B."/>
            <person name="Kuo A."/>
            <person name="Liang C."/>
            <person name="Lipzen A."/>
            <person name="Lutzoni F."/>
            <person name="Magnuson J."/>
            <person name="Mondo S."/>
            <person name="Nolan M."/>
            <person name="Ohm R."/>
            <person name="Pangilinan J."/>
            <person name="Park H.-J."/>
            <person name="Ramirez L."/>
            <person name="Alfaro M."/>
            <person name="Sun H."/>
            <person name="Tritt A."/>
            <person name="Yoshinaga Y."/>
            <person name="Zwiers L.-H."/>
            <person name="Turgeon B."/>
            <person name="Goodwin S."/>
            <person name="Spatafora J."/>
            <person name="Crous P."/>
            <person name="Grigoriev I."/>
        </authorList>
    </citation>
    <scope>NUCLEOTIDE SEQUENCE</scope>
    <source>
        <strain evidence="11">CBS 260.36</strain>
    </source>
</reference>
<dbReference type="Gene3D" id="3.40.50.80">
    <property type="entry name" value="Nucleotide-binding domain of ferredoxin-NADP reductase (FNR) module"/>
    <property type="match status" value="1"/>
</dbReference>
<evidence type="ECO:0000313" key="12">
    <source>
        <dbReference type="Proteomes" id="UP000799439"/>
    </source>
</evidence>
<keyword evidence="7" id="KW-0520">NAD</keyword>
<evidence type="ECO:0000256" key="8">
    <source>
        <dbReference type="ARBA" id="ARBA00023136"/>
    </source>
</evidence>
<keyword evidence="5 9" id="KW-0274">FAD</keyword>
<feature type="binding site" evidence="9">
    <location>
        <position position="120"/>
    </location>
    <ligand>
        <name>FAD</name>
        <dbReference type="ChEBI" id="CHEBI:57692"/>
    </ligand>
</feature>
<dbReference type="EMBL" id="ML996081">
    <property type="protein sequence ID" value="KAF2157321.1"/>
    <property type="molecule type" value="Genomic_DNA"/>
</dbReference>
<evidence type="ECO:0000256" key="3">
    <source>
        <dbReference type="ARBA" id="ARBA00006105"/>
    </source>
</evidence>
<dbReference type="AlphaFoldDB" id="A0A9P4J933"/>
<dbReference type="InterPro" id="IPR017927">
    <property type="entry name" value="FAD-bd_FR_type"/>
</dbReference>
<dbReference type="Gene3D" id="2.40.30.10">
    <property type="entry name" value="Translation factors"/>
    <property type="match status" value="1"/>
</dbReference>
<dbReference type="PROSITE" id="PS51384">
    <property type="entry name" value="FAD_FR"/>
    <property type="match status" value="1"/>
</dbReference>
<keyword evidence="6" id="KW-0560">Oxidoreductase</keyword>
<comment type="caution">
    <text evidence="11">The sequence shown here is derived from an EMBL/GenBank/DDBJ whole genome shotgun (WGS) entry which is preliminary data.</text>
</comment>
<organism evidence="11 12">
    <name type="scientific">Myriangium duriaei CBS 260.36</name>
    <dbReference type="NCBI Taxonomy" id="1168546"/>
    <lineage>
        <taxon>Eukaryota</taxon>
        <taxon>Fungi</taxon>
        <taxon>Dikarya</taxon>
        <taxon>Ascomycota</taxon>
        <taxon>Pezizomycotina</taxon>
        <taxon>Dothideomycetes</taxon>
        <taxon>Dothideomycetidae</taxon>
        <taxon>Myriangiales</taxon>
        <taxon>Myriangiaceae</taxon>
        <taxon>Myriangium</taxon>
    </lineage>
</organism>
<dbReference type="InterPro" id="IPR001433">
    <property type="entry name" value="OxRdtase_FAD/NAD-bd"/>
</dbReference>
<evidence type="ECO:0000256" key="1">
    <source>
        <dbReference type="ARBA" id="ARBA00001974"/>
    </source>
</evidence>
<dbReference type="InterPro" id="IPR001834">
    <property type="entry name" value="CBR-like"/>
</dbReference>
<dbReference type="PANTHER" id="PTHR19370">
    <property type="entry name" value="NADH-CYTOCHROME B5 REDUCTASE"/>
    <property type="match status" value="1"/>
</dbReference>
<feature type="binding site" evidence="9">
    <location>
        <position position="143"/>
    </location>
    <ligand>
        <name>FAD</name>
        <dbReference type="ChEBI" id="CHEBI:57692"/>
    </ligand>
</feature>
<dbReference type="InterPro" id="IPR039261">
    <property type="entry name" value="FNR_nucleotide-bd"/>
</dbReference>
<dbReference type="PANTHER" id="PTHR19370:SF101">
    <property type="entry name" value="NADH-CYTOCHROME B5 REDUCTASE"/>
    <property type="match status" value="1"/>
</dbReference>
<accession>A0A9P4J933</accession>
<dbReference type="SUPFAM" id="SSF63380">
    <property type="entry name" value="Riboflavin synthase domain-like"/>
    <property type="match status" value="1"/>
</dbReference>
<evidence type="ECO:0000256" key="6">
    <source>
        <dbReference type="ARBA" id="ARBA00023002"/>
    </source>
</evidence>
<evidence type="ECO:0000259" key="10">
    <source>
        <dbReference type="PROSITE" id="PS51384"/>
    </source>
</evidence>
<evidence type="ECO:0000256" key="9">
    <source>
        <dbReference type="PIRSR" id="PIRSR601834-1"/>
    </source>
</evidence>
<comment type="subcellular location">
    <subcellularLocation>
        <location evidence="2">Membrane</location>
    </subcellularLocation>
</comment>
<dbReference type="GO" id="GO:0004128">
    <property type="term" value="F:cytochrome-b5 reductase activity, acting on NAD(P)H"/>
    <property type="evidence" value="ECO:0007669"/>
    <property type="project" value="TreeGrafter"/>
</dbReference>
<dbReference type="CDD" id="cd06183">
    <property type="entry name" value="cyt_b5_reduct_like"/>
    <property type="match status" value="1"/>
</dbReference>
<evidence type="ECO:0000313" key="11">
    <source>
        <dbReference type="EMBL" id="KAF2157321.1"/>
    </source>
</evidence>
<comment type="cofactor">
    <cofactor evidence="1 9">
        <name>FAD</name>
        <dbReference type="ChEBI" id="CHEBI:57692"/>
    </cofactor>
</comment>
<comment type="similarity">
    <text evidence="3">Belongs to the flavoprotein pyridine nucleotide cytochrome reductase family.</text>
</comment>
<gene>
    <name evidence="11" type="ORF">K461DRAFT_289648</name>
</gene>
<name>A0A9P4J933_9PEZI</name>
<sequence length="318" mass="34741">MASVARRYPITAVLGTSAFGLSLAYYGYSRYQSAASQHRSYGRNGNFTISSVAEPDRLKTTFPGSGFTTLTLEESHMISHNVKMLRFKLPDGDAQSGLSPITSLLTRHTAEGAWIPTFRPYTPIDKDEPGHISFLVKRYPNGKGSGHLHSLKPGDTLSARPIHEFDYKPNQHSNLTIVAGGAGITPFVQIIRAVLSNPADRTNISLVYANSTDGDILLKSEFDELASKQPDRFKVNYVVSETSSSNDGTFYKGRITRQIIEQAMPARRDWNNTKVLICGPPPMIAAVAGAKGGFGWTQGSLGGMLREIGLDSKQVQKF</sequence>
<keyword evidence="12" id="KW-1185">Reference proteome</keyword>
<dbReference type="PRINTS" id="PR00406">
    <property type="entry name" value="CYTB5RDTASE"/>
</dbReference>
<evidence type="ECO:0000256" key="7">
    <source>
        <dbReference type="ARBA" id="ARBA00023027"/>
    </source>
</evidence>
<dbReference type="GO" id="GO:0006696">
    <property type="term" value="P:ergosterol biosynthetic process"/>
    <property type="evidence" value="ECO:0007669"/>
    <property type="project" value="TreeGrafter"/>
</dbReference>
<evidence type="ECO:0000256" key="4">
    <source>
        <dbReference type="ARBA" id="ARBA00022630"/>
    </source>
</evidence>
<dbReference type="Pfam" id="PF00175">
    <property type="entry name" value="NAD_binding_1"/>
    <property type="match status" value="1"/>
</dbReference>
<keyword evidence="8" id="KW-0472">Membrane</keyword>
<feature type="domain" description="FAD-binding FR-type" evidence="10">
    <location>
        <begin position="65"/>
        <end position="176"/>
    </location>
</feature>
<evidence type="ECO:0000256" key="5">
    <source>
        <dbReference type="ARBA" id="ARBA00022827"/>
    </source>
</evidence>
<feature type="binding site" evidence="9">
    <location>
        <position position="121"/>
    </location>
    <ligand>
        <name>FAD</name>
        <dbReference type="ChEBI" id="CHEBI:57692"/>
    </ligand>
</feature>
<dbReference type="SUPFAM" id="SSF52343">
    <property type="entry name" value="Ferredoxin reductase-like, C-terminal NADP-linked domain"/>
    <property type="match status" value="1"/>
</dbReference>
<keyword evidence="4 9" id="KW-0285">Flavoprotein</keyword>
<dbReference type="FunFam" id="3.40.50.80:FF:000009">
    <property type="entry name" value="NADH-cytochrome b5 reductase"/>
    <property type="match status" value="1"/>
</dbReference>
<dbReference type="InterPro" id="IPR017938">
    <property type="entry name" value="Riboflavin_synthase-like_b-brl"/>
</dbReference>
<dbReference type="InterPro" id="IPR008333">
    <property type="entry name" value="Cbr1-like_FAD-bd_dom"/>
</dbReference>